<dbReference type="PANTHER" id="PTHR33406:SF12">
    <property type="entry name" value="BLR2997 PROTEIN"/>
    <property type="match status" value="1"/>
</dbReference>
<feature type="transmembrane region" description="Helical" evidence="6">
    <location>
        <begin position="322"/>
        <end position="344"/>
    </location>
</feature>
<name>A0ABP0KR86_9DINO</name>
<feature type="transmembrane region" description="Helical" evidence="6">
    <location>
        <begin position="678"/>
        <end position="695"/>
    </location>
</feature>
<dbReference type="Pfam" id="PF03176">
    <property type="entry name" value="MMPL"/>
    <property type="match status" value="1"/>
</dbReference>
<evidence type="ECO:0000313" key="9">
    <source>
        <dbReference type="Proteomes" id="UP001642464"/>
    </source>
</evidence>
<evidence type="ECO:0000256" key="5">
    <source>
        <dbReference type="ARBA" id="ARBA00023136"/>
    </source>
</evidence>
<dbReference type="Gene3D" id="1.20.1640.10">
    <property type="entry name" value="Multidrug efflux transporter AcrB transmembrane domain"/>
    <property type="match status" value="2"/>
</dbReference>
<feature type="non-terminal residue" evidence="8">
    <location>
        <position position="697"/>
    </location>
</feature>
<keyword evidence="4 6" id="KW-1133">Transmembrane helix</keyword>
<dbReference type="PANTHER" id="PTHR33406">
    <property type="entry name" value="MEMBRANE PROTEIN MJ1562-RELATED"/>
    <property type="match status" value="1"/>
</dbReference>
<feature type="transmembrane region" description="Helical" evidence="6">
    <location>
        <begin position="558"/>
        <end position="574"/>
    </location>
</feature>
<evidence type="ECO:0000256" key="2">
    <source>
        <dbReference type="ARBA" id="ARBA00022475"/>
    </source>
</evidence>
<keyword evidence="5 6" id="KW-0472">Membrane</keyword>
<feature type="transmembrane region" description="Helical" evidence="6">
    <location>
        <begin position="281"/>
        <end position="302"/>
    </location>
</feature>
<sequence length="697" mass="76106">MAHADRWTAVTEEPTLSRTDRLARWLVAWQVPALIVAALLALAAIPSSLQLQLDESIESFFADSDPHLIAYRRSKETFGGDEFVMVGYESADPFSPDHLDELEEFSQALSAVPGIRSESTQDLADTLRNDRAEGLLRLALRLPTTQTMLIRLSERVLVGDSKEPDENGAEPPRTVAVVMRLEPESEATVPRTETFSRIRDLAAAHDPPAYVAGEPVQVHDMFRYVEEDGWILGMASSLLLMVVILILFRSLRWVALPLLVVHVTLVWTRASLYLSGLKLSMVSSMLTSLVTIIGIATVMHVTVNYRQFRADFDRTTSFRETFIRLASAIAWTCVTTAIGFLSLLTSDITPVRSFGIMMAMGTLFVPVSALLLLPGGMLVGRFDTDPHAAPGEGFLIALLRNFSAWATGRSRVVFLTVAALAAFAIAGLFRLTVETDFSKNFRASSPIVQALVYFETHLGGVGSWEVAFDAPPTLDEAFLDEVRDLADELRELTLPDGTQLTKVVALTDGLDLVPKVKLRLISEVEKAAHQHFPEARATGLYVLLANLISSLLNDQLKSFIVAGLGIAITIAIAFRRLGLGLWMLVPNVLPILLVIGGMGWLGIPVNIGSAMIASVSMGLTIDSSIHYITAYRRLRSEGRTHEQAVEETHGDVGRALVFANIALIAGFTVLAMSHFIPLVYFGVLVSVAMFGGLLGNL</sequence>
<evidence type="ECO:0000256" key="1">
    <source>
        <dbReference type="ARBA" id="ARBA00004651"/>
    </source>
</evidence>
<dbReference type="SUPFAM" id="SSF82866">
    <property type="entry name" value="Multidrug efflux transporter AcrB transmembrane domain"/>
    <property type="match status" value="2"/>
</dbReference>
<evidence type="ECO:0000256" key="6">
    <source>
        <dbReference type="SAM" id="Phobius"/>
    </source>
</evidence>
<feature type="transmembrane region" description="Helical" evidence="6">
    <location>
        <begin position="254"/>
        <end position="274"/>
    </location>
</feature>
<feature type="transmembrane region" description="Helical" evidence="6">
    <location>
        <begin position="652"/>
        <end position="672"/>
    </location>
</feature>
<organism evidence="8 9">
    <name type="scientific">Durusdinium trenchii</name>
    <dbReference type="NCBI Taxonomy" id="1381693"/>
    <lineage>
        <taxon>Eukaryota</taxon>
        <taxon>Sar</taxon>
        <taxon>Alveolata</taxon>
        <taxon>Dinophyceae</taxon>
        <taxon>Suessiales</taxon>
        <taxon>Symbiodiniaceae</taxon>
        <taxon>Durusdinium</taxon>
    </lineage>
</organism>
<protein>
    <submittedName>
        <fullName evidence="8">MMPL family protein</fullName>
    </submittedName>
</protein>
<feature type="transmembrane region" description="Helical" evidence="6">
    <location>
        <begin position="356"/>
        <end position="377"/>
    </location>
</feature>
<feature type="transmembrane region" description="Helical" evidence="6">
    <location>
        <begin position="609"/>
        <end position="631"/>
    </location>
</feature>
<feature type="transmembrane region" description="Helical" evidence="6">
    <location>
        <begin position="581"/>
        <end position="603"/>
    </location>
</feature>
<dbReference type="InterPro" id="IPR050545">
    <property type="entry name" value="Mycobact_MmpL"/>
</dbReference>
<feature type="transmembrane region" description="Helical" evidence="6">
    <location>
        <begin position="229"/>
        <end position="248"/>
    </location>
</feature>
<keyword evidence="9" id="KW-1185">Reference proteome</keyword>
<keyword evidence="3 6" id="KW-0812">Transmembrane</keyword>
<feature type="transmembrane region" description="Helical" evidence="6">
    <location>
        <begin position="412"/>
        <end position="433"/>
    </location>
</feature>
<comment type="subcellular location">
    <subcellularLocation>
        <location evidence="1">Cell membrane</location>
        <topology evidence="1">Multi-pass membrane protein</topology>
    </subcellularLocation>
</comment>
<dbReference type="Proteomes" id="UP001642464">
    <property type="component" value="Unassembled WGS sequence"/>
</dbReference>
<proteinExistence type="predicted"/>
<dbReference type="EMBL" id="CAXAMM010012567">
    <property type="protein sequence ID" value="CAK9029243.1"/>
    <property type="molecule type" value="Genomic_DNA"/>
</dbReference>
<accession>A0ABP0KR86</accession>
<reference evidence="8 9" key="1">
    <citation type="submission" date="2024-02" db="EMBL/GenBank/DDBJ databases">
        <authorList>
            <person name="Chen Y."/>
            <person name="Shah S."/>
            <person name="Dougan E. K."/>
            <person name="Thang M."/>
            <person name="Chan C."/>
        </authorList>
    </citation>
    <scope>NUCLEOTIDE SEQUENCE [LARGE SCALE GENOMIC DNA]</scope>
</reference>
<evidence type="ECO:0000256" key="4">
    <source>
        <dbReference type="ARBA" id="ARBA00022989"/>
    </source>
</evidence>
<gene>
    <name evidence="8" type="ORF">SCF082_LOCUS18702</name>
</gene>
<comment type="caution">
    <text evidence="8">The sequence shown here is derived from an EMBL/GenBank/DDBJ whole genome shotgun (WGS) entry which is preliminary data.</text>
</comment>
<keyword evidence="2" id="KW-1003">Cell membrane</keyword>
<evidence type="ECO:0000259" key="7">
    <source>
        <dbReference type="Pfam" id="PF03176"/>
    </source>
</evidence>
<feature type="domain" description="Membrane transport protein MMPL" evidence="7">
    <location>
        <begin position="192"/>
        <end position="375"/>
    </location>
</feature>
<dbReference type="InterPro" id="IPR004869">
    <property type="entry name" value="MMPL_dom"/>
</dbReference>
<evidence type="ECO:0000313" key="8">
    <source>
        <dbReference type="EMBL" id="CAK9029243.1"/>
    </source>
</evidence>
<evidence type="ECO:0000256" key="3">
    <source>
        <dbReference type="ARBA" id="ARBA00022692"/>
    </source>
</evidence>
<feature type="transmembrane region" description="Helical" evidence="6">
    <location>
        <begin position="22"/>
        <end position="45"/>
    </location>
</feature>